<reference evidence="1 2" key="1">
    <citation type="journal article" date="2014" name="Genome Announc.">
        <title>Genome Sequence of Youngiibacter fragilis, the Type Strain of the Genus Youngiibacter.</title>
        <authorList>
            <person name="Wawrik C.B."/>
            <person name="Callaghan A.V."/>
            <person name="Stamps B.W."/>
            <person name="Wawrik B."/>
        </authorList>
    </citation>
    <scope>NUCLEOTIDE SEQUENCE [LARGE SCALE GENOMIC DNA]</scope>
    <source>
        <strain evidence="1 2">232.1</strain>
    </source>
</reference>
<protein>
    <submittedName>
        <fullName evidence="1">Uncharacterized protein</fullName>
    </submittedName>
</protein>
<dbReference type="Proteomes" id="UP000017747">
    <property type="component" value="Unassembled WGS sequence"/>
</dbReference>
<keyword evidence="2" id="KW-1185">Reference proteome</keyword>
<evidence type="ECO:0000313" key="1">
    <source>
        <dbReference type="EMBL" id="ETA79750.1"/>
    </source>
</evidence>
<gene>
    <name evidence="1" type="ORF">T472_0214600</name>
</gene>
<accession>V7I0J5</accession>
<comment type="caution">
    <text evidence="1">The sequence shown here is derived from an EMBL/GenBank/DDBJ whole genome shotgun (WGS) entry which is preliminary data.</text>
</comment>
<evidence type="ECO:0000313" key="2">
    <source>
        <dbReference type="Proteomes" id="UP000017747"/>
    </source>
</evidence>
<dbReference type="STRING" id="994573.T472_0214600"/>
<proteinExistence type="predicted"/>
<name>V7I0J5_9CLOT</name>
<dbReference type="EMBL" id="AXUN02000198">
    <property type="protein sequence ID" value="ETA79750.1"/>
    <property type="molecule type" value="Genomic_DNA"/>
</dbReference>
<organism evidence="1 2">
    <name type="scientific">Youngiibacter fragilis 232.1</name>
    <dbReference type="NCBI Taxonomy" id="994573"/>
    <lineage>
        <taxon>Bacteria</taxon>
        <taxon>Bacillati</taxon>
        <taxon>Bacillota</taxon>
        <taxon>Clostridia</taxon>
        <taxon>Eubacteriales</taxon>
        <taxon>Clostridiaceae</taxon>
        <taxon>Youngiibacter</taxon>
    </lineage>
</organism>
<dbReference type="AlphaFoldDB" id="V7I0J5"/>
<sequence>MKKVTDMSSLRFKGFVDSTKQGLSPKGFQAFKIEDKGNCK</sequence>